<organism evidence="2 3">
    <name type="scientific">Hyaloscypha bicolor E</name>
    <dbReference type="NCBI Taxonomy" id="1095630"/>
    <lineage>
        <taxon>Eukaryota</taxon>
        <taxon>Fungi</taxon>
        <taxon>Dikarya</taxon>
        <taxon>Ascomycota</taxon>
        <taxon>Pezizomycotina</taxon>
        <taxon>Leotiomycetes</taxon>
        <taxon>Helotiales</taxon>
        <taxon>Hyaloscyphaceae</taxon>
        <taxon>Hyaloscypha</taxon>
        <taxon>Hyaloscypha bicolor</taxon>
    </lineage>
</organism>
<dbReference type="EMBL" id="KZ613828">
    <property type="protein sequence ID" value="PMD58095.1"/>
    <property type="molecule type" value="Genomic_DNA"/>
</dbReference>
<feature type="domain" description="2EXR" evidence="1">
    <location>
        <begin position="47"/>
        <end position="138"/>
    </location>
</feature>
<dbReference type="RefSeq" id="XP_024734999.1">
    <property type="nucleotide sequence ID" value="XM_024872804.1"/>
</dbReference>
<reference evidence="2 3" key="1">
    <citation type="submission" date="2016-04" db="EMBL/GenBank/DDBJ databases">
        <title>A degradative enzymes factory behind the ericoid mycorrhizal symbiosis.</title>
        <authorList>
            <consortium name="DOE Joint Genome Institute"/>
            <person name="Martino E."/>
            <person name="Morin E."/>
            <person name="Grelet G."/>
            <person name="Kuo A."/>
            <person name="Kohler A."/>
            <person name="Daghino S."/>
            <person name="Barry K."/>
            <person name="Choi C."/>
            <person name="Cichocki N."/>
            <person name="Clum A."/>
            <person name="Copeland A."/>
            <person name="Hainaut M."/>
            <person name="Haridas S."/>
            <person name="Labutti K."/>
            <person name="Lindquist E."/>
            <person name="Lipzen A."/>
            <person name="Khouja H.-R."/>
            <person name="Murat C."/>
            <person name="Ohm R."/>
            <person name="Olson A."/>
            <person name="Spatafora J."/>
            <person name="Veneault-Fourrey C."/>
            <person name="Henrissat B."/>
            <person name="Grigoriev I."/>
            <person name="Martin F."/>
            <person name="Perotto S."/>
        </authorList>
    </citation>
    <scope>NUCLEOTIDE SEQUENCE [LARGE SCALE GENOMIC DNA]</scope>
    <source>
        <strain evidence="2 3">E</strain>
    </source>
</reference>
<accession>A0A2J6T505</accession>
<keyword evidence="3" id="KW-1185">Reference proteome</keyword>
<protein>
    <recommendedName>
        <fullName evidence="1">2EXR domain-containing protein</fullName>
    </recommendedName>
</protein>
<evidence type="ECO:0000259" key="1">
    <source>
        <dbReference type="Pfam" id="PF20150"/>
    </source>
</evidence>
<dbReference type="InParanoid" id="A0A2J6T505"/>
<proteinExistence type="predicted"/>
<gene>
    <name evidence="2" type="ORF">K444DRAFT_436070</name>
</gene>
<dbReference type="PANTHER" id="PTHR35910">
    <property type="entry name" value="2EXR DOMAIN-CONTAINING PROTEIN"/>
    <property type="match status" value="1"/>
</dbReference>
<evidence type="ECO:0000313" key="2">
    <source>
        <dbReference type="EMBL" id="PMD58095.1"/>
    </source>
</evidence>
<dbReference type="InterPro" id="IPR045518">
    <property type="entry name" value="2EXR"/>
</dbReference>
<dbReference type="Pfam" id="PF20150">
    <property type="entry name" value="2EXR"/>
    <property type="match status" value="1"/>
</dbReference>
<dbReference type="Proteomes" id="UP000235371">
    <property type="component" value="Unassembled WGS sequence"/>
</dbReference>
<name>A0A2J6T505_9HELO</name>
<evidence type="ECO:0000313" key="3">
    <source>
        <dbReference type="Proteomes" id="UP000235371"/>
    </source>
</evidence>
<dbReference type="OrthoDB" id="3473305at2759"/>
<dbReference type="GeneID" id="36580884"/>
<sequence>MAPDKGKEILKTYSKKESTDASVPAAVLSPSNQPLLTVEESTTRTEFPRFSKLPPELRIRVWQHALPCPRVIRVKVYVLRAHVSNAPIGLRFRSSTPVPAMLHSCQESRVEALKTYQLGMGTVRDHPRIYVDFRRDTIYLRNVDESNGHNCFTLHCLLRSMADKELQKLRHLAVQQSFWERARDANTAVLLDFHHLKKLTLVVERPESEDSKEVAFATPKPSDERFFEDFDDETPLDSFGRMMLRIAFTNILMT</sequence>
<dbReference type="PANTHER" id="PTHR35910:SF6">
    <property type="entry name" value="2EXR DOMAIN-CONTAINING PROTEIN"/>
    <property type="match status" value="1"/>
</dbReference>
<dbReference type="AlphaFoldDB" id="A0A2J6T505"/>